<dbReference type="GO" id="GO:0005737">
    <property type="term" value="C:cytoplasm"/>
    <property type="evidence" value="ECO:0007669"/>
    <property type="project" value="TreeGrafter"/>
</dbReference>
<comment type="catalytic activity">
    <reaction evidence="6 8">
        <text>glyoxylate + acetyl-CoA + H2O = (S)-malate + CoA + H(+)</text>
        <dbReference type="Rhea" id="RHEA:18181"/>
        <dbReference type="ChEBI" id="CHEBI:15377"/>
        <dbReference type="ChEBI" id="CHEBI:15378"/>
        <dbReference type="ChEBI" id="CHEBI:15589"/>
        <dbReference type="ChEBI" id="CHEBI:36655"/>
        <dbReference type="ChEBI" id="CHEBI:57287"/>
        <dbReference type="ChEBI" id="CHEBI:57288"/>
        <dbReference type="EC" id="2.3.3.9"/>
    </reaction>
</comment>
<evidence type="ECO:0000256" key="6">
    <source>
        <dbReference type="ARBA" id="ARBA00047918"/>
    </source>
</evidence>
<dbReference type="InterPro" id="IPR019830">
    <property type="entry name" value="Malate_synthase_CS"/>
</dbReference>
<feature type="domain" description="Malate synthase N-terminal" evidence="10">
    <location>
        <begin position="16"/>
        <end position="77"/>
    </location>
</feature>
<evidence type="ECO:0000256" key="7">
    <source>
        <dbReference type="PIRSR" id="PIRSR001363-1"/>
    </source>
</evidence>
<dbReference type="GO" id="GO:0004474">
    <property type="term" value="F:malate synthase activity"/>
    <property type="evidence" value="ECO:0007669"/>
    <property type="project" value="UniProtKB-EC"/>
</dbReference>
<keyword evidence="3 8" id="KW-0329">Glyoxylate bypass</keyword>
<accession>R4WGI7</accession>
<sequence length="539" mass="60113">MTQSSPSTHTLSLPQGMAIAADIKPGYDAILTPEALELVAKLHRQFEPRRQELLAARVERTKRLDAGERPTFLDATKSIREGDWTVAPLPKDLLCRRVEITGPVERKMIINALNSGADSYMTDFEDSNAPNWDNQIVGQINLKEAVRRTISLEQNGKSYTLNEKIATLIVRPRGWHLDEKHVTVDGQRVSGGMFDFALFLFHNAKELIARGSGPYFYLPKMESHLEARLWNDIFVAAQESIGIARGTIRATVLVETILAAFEMDEILYELREHSAGLNAGRWDYIFSAIKKFKNDPDFCLADRSQITMTVPFMRAYALELLKTCHKRNAPAIGGMSALIPIKNDPAANDRAMGGVRSDKARDATDGYDGGWVAHPGLVPLAMEEFVKVLGDRPNQIDKQRPDVQVTAHDLLDFRPEAPITEAGLRNNINVGIHYLGSWLAGNGCVPIHNLMEDAATAEISRSQVWQWIRSPKGTLDDGRKVTAAMAREITIDELEKIRQAVSASGADTKPYERAAKIFEEMSTSAQFTEFLTLPLYEEI</sequence>
<dbReference type="RefSeq" id="WP_016345059.1">
    <property type="nucleotide sequence ID" value="NC_021287.1"/>
</dbReference>
<dbReference type="CDD" id="cd00727">
    <property type="entry name" value="malate_synt_A"/>
    <property type="match status" value="1"/>
</dbReference>
<dbReference type="PANTHER" id="PTHR42902">
    <property type="entry name" value="MALATE SYNTHASE"/>
    <property type="match status" value="1"/>
</dbReference>
<proteinExistence type="inferred from homology"/>
<dbReference type="AlphaFoldDB" id="R4WGI7"/>
<evidence type="ECO:0000259" key="10">
    <source>
        <dbReference type="Pfam" id="PF20656"/>
    </source>
</evidence>
<dbReference type="EMBL" id="AP013058">
    <property type="protein sequence ID" value="BAN22904.1"/>
    <property type="molecule type" value="Genomic_DNA"/>
</dbReference>
<evidence type="ECO:0000313" key="12">
    <source>
        <dbReference type="EMBL" id="BAN22904.1"/>
    </source>
</evidence>
<dbReference type="NCBIfam" id="TIGR01344">
    <property type="entry name" value="malate_syn_A"/>
    <property type="match status" value="1"/>
</dbReference>
<dbReference type="Proteomes" id="UP000013966">
    <property type="component" value="Chromosome 1"/>
</dbReference>
<name>R4WGI7_9BURK</name>
<dbReference type="PIRSF" id="PIRSF001363">
    <property type="entry name" value="Malate_synth"/>
    <property type="match status" value="1"/>
</dbReference>
<dbReference type="InterPro" id="IPR046363">
    <property type="entry name" value="MS_N_TIM-barrel_dom"/>
</dbReference>
<feature type="domain" description="Malate synthase C-terminal" evidence="11">
    <location>
        <begin position="419"/>
        <end position="539"/>
    </location>
</feature>
<dbReference type="GO" id="GO:0006097">
    <property type="term" value="P:glyoxylate cycle"/>
    <property type="evidence" value="ECO:0007669"/>
    <property type="project" value="UniProtKB-UniPathway"/>
</dbReference>
<organism evidence="12 13">
    <name type="scientific">Caballeronia insecticola</name>
    <dbReference type="NCBI Taxonomy" id="758793"/>
    <lineage>
        <taxon>Bacteria</taxon>
        <taxon>Pseudomonadati</taxon>
        <taxon>Pseudomonadota</taxon>
        <taxon>Betaproteobacteria</taxon>
        <taxon>Burkholderiales</taxon>
        <taxon>Burkholderiaceae</taxon>
        <taxon>Caballeronia</taxon>
    </lineage>
</organism>
<protein>
    <recommendedName>
        <fullName evidence="2 8">Malate synthase</fullName>
        <ecNumber evidence="2 8">2.3.3.9</ecNumber>
    </recommendedName>
</protein>
<dbReference type="EC" id="2.3.3.9" evidence="2 8"/>
<reference evidence="12 13" key="1">
    <citation type="journal article" date="2013" name="Genome Announc.">
        <title>Complete Genome Sequence of Burkholderia sp. Strain RPE64, Bacterial Symbiont of the Bean Bug Riptortus pedestris.</title>
        <authorList>
            <person name="Shibata T.F."/>
            <person name="Maeda T."/>
            <person name="Nikoh N."/>
            <person name="Yamaguchi K."/>
            <person name="Oshima K."/>
            <person name="Hattori M."/>
            <person name="Nishiyama T."/>
            <person name="Hasebe M."/>
            <person name="Fukatsu T."/>
            <person name="Kikuchi Y."/>
            <person name="Shigenobu S."/>
        </authorList>
    </citation>
    <scope>NUCLEOTIDE SEQUENCE [LARGE SCALE GENOMIC DNA]</scope>
</reference>
<feature type="active site" description="Proton acceptor" evidence="7">
    <location>
        <position position="171"/>
    </location>
</feature>
<evidence type="ECO:0000259" key="9">
    <source>
        <dbReference type="Pfam" id="PF01274"/>
    </source>
</evidence>
<dbReference type="Pfam" id="PF20659">
    <property type="entry name" value="MS_C"/>
    <property type="match status" value="1"/>
</dbReference>
<keyword evidence="5 8" id="KW-0808">Transferase</keyword>
<dbReference type="InterPro" id="IPR011076">
    <property type="entry name" value="Malate_synth_sf"/>
</dbReference>
<dbReference type="OrthoDB" id="9768429at2"/>
<evidence type="ECO:0000313" key="13">
    <source>
        <dbReference type="Proteomes" id="UP000013966"/>
    </source>
</evidence>
<comment type="similarity">
    <text evidence="1 8">Belongs to the malate synthase family.</text>
</comment>
<dbReference type="UniPathway" id="UPA00703">
    <property type="reaction ID" value="UER00720"/>
</dbReference>
<dbReference type="GO" id="GO:0006099">
    <property type="term" value="P:tricarboxylic acid cycle"/>
    <property type="evidence" value="ECO:0007669"/>
    <property type="project" value="UniProtKB-KW"/>
</dbReference>
<evidence type="ECO:0000256" key="2">
    <source>
        <dbReference type="ARBA" id="ARBA00012636"/>
    </source>
</evidence>
<gene>
    <name evidence="12" type="primary">aceB</name>
    <name evidence="12" type="ORF">BRPE64_ACDS11500</name>
</gene>
<dbReference type="Gene3D" id="1.20.1220.12">
    <property type="entry name" value="Malate synthase, domain III"/>
    <property type="match status" value="1"/>
</dbReference>
<evidence type="ECO:0000256" key="3">
    <source>
        <dbReference type="ARBA" id="ARBA00022435"/>
    </source>
</evidence>
<evidence type="ECO:0000256" key="1">
    <source>
        <dbReference type="ARBA" id="ARBA00006394"/>
    </source>
</evidence>
<feature type="active site" description="Proton donor" evidence="7">
    <location>
        <position position="453"/>
    </location>
</feature>
<evidence type="ECO:0000256" key="5">
    <source>
        <dbReference type="ARBA" id="ARBA00022679"/>
    </source>
</evidence>
<dbReference type="FunFam" id="3.20.20.360:FF:000001">
    <property type="entry name" value="Malate synthase"/>
    <property type="match status" value="1"/>
</dbReference>
<reference evidence="12 13" key="2">
    <citation type="journal article" date="2018" name="Int. J. Syst. Evol. Microbiol.">
        <title>Burkholderia insecticola sp. nov., a gut symbiotic bacterium of the bean bug Riptortus pedestris.</title>
        <authorList>
            <person name="Takeshita K."/>
            <person name="Tamaki H."/>
            <person name="Ohbayashi T."/>
            <person name="Meng X.-Y."/>
            <person name="Sone T."/>
            <person name="Mitani Y."/>
            <person name="Peeters C."/>
            <person name="Kikuchi Y."/>
            <person name="Vandamme P."/>
        </authorList>
    </citation>
    <scope>NUCLEOTIDE SEQUENCE [LARGE SCALE GENOMIC DNA]</scope>
    <source>
        <strain evidence="12">RPE64</strain>
    </source>
</reference>
<dbReference type="HOGENOM" id="CLU_018928_3_0_4"/>
<feature type="domain" description="Malate synthase TIM barrel" evidence="9">
    <location>
        <begin position="167"/>
        <end position="412"/>
    </location>
</feature>
<dbReference type="InterPro" id="IPR044856">
    <property type="entry name" value="Malate_synth_C_sf"/>
</dbReference>
<dbReference type="InterPro" id="IPR006252">
    <property type="entry name" value="Malate_synthA"/>
</dbReference>
<evidence type="ECO:0000256" key="8">
    <source>
        <dbReference type="RuleBase" id="RU000555"/>
    </source>
</evidence>
<dbReference type="Gene3D" id="3.20.20.360">
    <property type="entry name" value="Malate synthase, domain 3"/>
    <property type="match status" value="1"/>
</dbReference>
<dbReference type="FunFam" id="1.20.1220.12:FF:000001">
    <property type="entry name" value="Malate synthase"/>
    <property type="match status" value="1"/>
</dbReference>
<dbReference type="KEGG" id="buo:BRPE64_ACDS11500"/>
<dbReference type="PROSITE" id="PS00510">
    <property type="entry name" value="MALATE_SYNTHASE"/>
    <property type="match status" value="1"/>
</dbReference>
<comment type="pathway">
    <text evidence="8">Carbohydrate metabolism; glyoxylate cycle; (S)-malate from isocitrate: step 2/2.</text>
</comment>
<dbReference type="PANTHER" id="PTHR42902:SF1">
    <property type="entry name" value="MALATE SYNTHASE 1-RELATED"/>
    <property type="match status" value="1"/>
</dbReference>
<dbReference type="InterPro" id="IPR048355">
    <property type="entry name" value="MS_C"/>
</dbReference>
<keyword evidence="13" id="KW-1185">Reference proteome</keyword>
<dbReference type="SUPFAM" id="SSF51645">
    <property type="entry name" value="Malate synthase G"/>
    <property type="match status" value="1"/>
</dbReference>
<dbReference type="Pfam" id="PF20656">
    <property type="entry name" value="MS_N"/>
    <property type="match status" value="1"/>
</dbReference>
<keyword evidence="4 8" id="KW-0816">Tricarboxylic acid cycle</keyword>
<dbReference type="InterPro" id="IPR001465">
    <property type="entry name" value="Malate_synthase_TIM"/>
</dbReference>
<dbReference type="STRING" id="758793.BRPE64_ACDS11500"/>
<evidence type="ECO:0000256" key="4">
    <source>
        <dbReference type="ARBA" id="ARBA00022532"/>
    </source>
</evidence>
<evidence type="ECO:0000259" key="11">
    <source>
        <dbReference type="Pfam" id="PF20659"/>
    </source>
</evidence>
<dbReference type="PATRIC" id="fig|758793.3.peg.1150"/>
<dbReference type="Pfam" id="PF01274">
    <property type="entry name" value="MS_TIM-barrel"/>
    <property type="match status" value="1"/>
</dbReference>
<dbReference type="InterPro" id="IPR048356">
    <property type="entry name" value="MS_N"/>
</dbReference>